<accession>A0A4C1X1R0</accession>
<feature type="region of interest" description="Disordered" evidence="1">
    <location>
        <begin position="1"/>
        <end position="54"/>
    </location>
</feature>
<sequence>MENTTHRSSLQVESCADGPADGAAALSARPGRGARRERTPTARRLVRPADLHGQWNPGRTSDLSGLYLSERRYRFRICVYWRLTNASRSGRLNLTLRLSPAAAPTCDITAHRTTPSCRTIPPTRSTADKLLRMSFVTIRQR</sequence>
<dbReference type="Proteomes" id="UP000299102">
    <property type="component" value="Unassembled WGS sequence"/>
</dbReference>
<protein>
    <submittedName>
        <fullName evidence="2">Uncharacterized protein</fullName>
    </submittedName>
</protein>
<evidence type="ECO:0000256" key="1">
    <source>
        <dbReference type="SAM" id="MobiDB-lite"/>
    </source>
</evidence>
<comment type="caution">
    <text evidence="2">The sequence shown here is derived from an EMBL/GenBank/DDBJ whole genome shotgun (WGS) entry which is preliminary data.</text>
</comment>
<dbReference type="EMBL" id="BGZK01000688">
    <property type="protein sequence ID" value="GBP56257.1"/>
    <property type="molecule type" value="Genomic_DNA"/>
</dbReference>
<gene>
    <name evidence="2" type="ORF">EVAR_37332_1</name>
</gene>
<feature type="compositionally biased region" description="Polar residues" evidence="1">
    <location>
        <begin position="1"/>
        <end position="12"/>
    </location>
</feature>
<organism evidence="2 3">
    <name type="scientific">Eumeta variegata</name>
    <name type="common">Bagworm moth</name>
    <name type="synonym">Eumeta japonica</name>
    <dbReference type="NCBI Taxonomy" id="151549"/>
    <lineage>
        <taxon>Eukaryota</taxon>
        <taxon>Metazoa</taxon>
        <taxon>Ecdysozoa</taxon>
        <taxon>Arthropoda</taxon>
        <taxon>Hexapoda</taxon>
        <taxon>Insecta</taxon>
        <taxon>Pterygota</taxon>
        <taxon>Neoptera</taxon>
        <taxon>Endopterygota</taxon>
        <taxon>Lepidoptera</taxon>
        <taxon>Glossata</taxon>
        <taxon>Ditrysia</taxon>
        <taxon>Tineoidea</taxon>
        <taxon>Psychidae</taxon>
        <taxon>Oiketicinae</taxon>
        <taxon>Eumeta</taxon>
    </lineage>
</organism>
<dbReference type="AlphaFoldDB" id="A0A4C1X1R0"/>
<name>A0A4C1X1R0_EUMVA</name>
<keyword evidence="3" id="KW-1185">Reference proteome</keyword>
<reference evidence="2 3" key="1">
    <citation type="journal article" date="2019" name="Commun. Biol.">
        <title>The bagworm genome reveals a unique fibroin gene that provides high tensile strength.</title>
        <authorList>
            <person name="Kono N."/>
            <person name="Nakamura H."/>
            <person name="Ohtoshi R."/>
            <person name="Tomita M."/>
            <person name="Numata K."/>
            <person name="Arakawa K."/>
        </authorList>
    </citation>
    <scope>NUCLEOTIDE SEQUENCE [LARGE SCALE GENOMIC DNA]</scope>
</reference>
<evidence type="ECO:0000313" key="2">
    <source>
        <dbReference type="EMBL" id="GBP56257.1"/>
    </source>
</evidence>
<evidence type="ECO:0000313" key="3">
    <source>
        <dbReference type="Proteomes" id="UP000299102"/>
    </source>
</evidence>
<proteinExistence type="predicted"/>